<keyword evidence="4" id="KW-1185">Reference proteome</keyword>
<accession>A0AAW1WNH1</accession>
<dbReference type="Proteomes" id="UP001457282">
    <property type="component" value="Unassembled WGS sequence"/>
</dbReference>
<dbReference type="AlphaFoldDB" id="A0AAW1WNH1"/>
<keyword evidence="2" id="KW-1133">Transmembrane helix</keyword>
<proteinExistence type="predicted"/>
<gene>
    <name evidence="3" type="ORF">M0R45_033658</name>
</gene>
<evidence type="ECO:0000256" key="2">
    <source>
        <dbReference type="SAM" id="Phobius"/>
    </source>
</evidence>
<feature type="transmembrane region" description="Helical" evidence="2">
    <location>
        <begin position="6"/>
        <end position="26"/>
    </location>
</feature>
<sequence>MTCSYKSVLVAILIVFMLMEGMLLHVRVDSKRHSSRSSSSKTVFFKLWKFNNNYIEGNSGNLKHRRFSNHGFRLPARNYYHPTDEEQKRITPNGANPLHNR</sequence>
<organism evidence="3 4">
    <name type="scientific">Rubus argutus</name>
    <name type="common">Southern blackberry</name>
    <dbReference type="NCBI Taxonomy" id="59490"/>
    <lineage>
        <taxon>Eukaryota</taxon>
        <taxon>Viridiplantae</taxon>
        <taxon>Streptophyta</taxon>
        <taxon>Embryophyta</taxon>
        <taxon>Tracheophyta</taxon>
        <taxon>Spermatophyta</taxon>
        <taxon>Magnoliopsida</taxon>
        <taxon>eudicotyledons</taxon>
        <taxon>Gunneridae</taxon>
        <taxon>Pentapetalae</taxon>
        <taxon>rosids</taxon>
        <taxon>fabids</taxon>
        <taxon>Rosales</taxon>
        <taxon>Rosaceae</taxon>
        <taxon>Rosoideae</taxon>
        <taxon>Rosoideae incertae sedis</taxon>
        <taxon>Rubus</taxon>
    </lineage>
</organism>
<keyword evidence="2" id="KW-0472">Membrane</keyword>
<feature type="region of interest" description="Disordered" evidence="1">
    <location>
        <begin position="81"/>
        <end position="101"/>
    </location>
</feature>
<protein>
    <submittedName>
        <fullName evidence="3">Uncharacterized protein</fullName>
    </submittedName>
</protein>
<keyword evidence="2" id="KW-0812">Transmembrane</keyword>
<evidence type="ECO:0000256" key="1">
    <source>
        <dbReference type="SAM" id="MobiDB-lite"/>
    </source>
</evidence>
<reference evidence="3 4" key="1">
    <citation type="journal article" date="2023" name="G3 (Bethesda)">
        <title>A chromosome-length genome assembly and annotation of blackberry (Rubus argutus, cv. 'Hillquist').</title>
        <authorList>
            <person name="Bruna T."/>
            <person name="Aryal R."/>
            <person name="Dudchenko O."/>
            <person name="Sargent D.J."/>
            <person name="Mead D."/>
            <person name="Buti M."/>
            <person name="Cavallini A."/>
            <person name="Hytonen T."/>
            <person name="Andres J."/>
            <person name="Pham M."/>
            <person name="Weisz D."/>
            <person name="Mascagni F."/>
            <person name="Usai G."/>
            <person name="Natali L."/>
            <person name="Bassil N."/>
            <person name="Fernandez G.E."/>
            <person name="Lomsadze A."/>
            <person name="Armour M."/>
            <person name="Olukolu B."/>
            <person name="Poorten T."/>
            <person name="Britton C."/>
            <person name="Davik J."/>
            <person name="Ashrafi H."/>
            <person name="Aiden E.L."/>
            <person name="Borodovsky M."/>
            <person name="Worthington M."/>
        </authorList>
    </citation>
    <scope>NUCLEOTIDE SEQUENCE [LARGE SCALE GENOMIC DNA]</scope>
    <source>
        <strain evidence="3">PI 553951</strain>
    </source>
</reference>
<evidence type="ECO:0000313" key="4">
    <source>
        <dbReference type="Proteomes" id="UP001457282"/>
    </source>
</evidence>
<dbReference type="EMBL" id="JBEDUW010000006">
    <property type="protein sequence ID" value="KAK9925331.1"/>
    <property type="molecule type" value="Genomic_DNA"/>
</dbReference>
<name>A0AAW1WNH1_RUBAR</name>
<evidence type="ECO:0000313" key="3">
    <source>
        <dbReference type="EMBL" id="KAK9925331.1"/>
    </source>
</evidence>
<comment type="caution">
    <text evidence="3">The sequence shown here is derived from an EMBL/GenBank/DDBJ whole genome shotgun (WGS) entry which is preliminary data.</text>
</comment>